<evidence type="ECO:0000313" key="3">
    <source>
        <dbReference type="Proteomes" id="UP000590442"/>
    </source>
</evidence>
<proteinExistence type="predicted"/>
<dbReference type="Proteomes" id="UP000590442">
    <property type="component" value="Unassembled WGS sequence"/>
</dbReference>
<sequence length="150" mass="16217">MNSNKINWRNAILAGIIGTLAFDLVGLMFTGTWWDIAGIIGEKTGLGLVYGVFGHYSNGILLAILYAGIAPSLAGPNWLKAQIFVIAETIALVWFFMFPLLGAGVAGVKADAMLPVLSMVRHLAYGVPLWFFVHVFQQNMASSSATLKTR</sequence>
<feature type="transmembrane region" description="Helical" evidence="1">
    <location>
        <begin position="12"/>
        <end position="34"/>
    </location>
</feature>
<accession>A0A846R3U1</accession>
<evidence type="ECO:0000256" key="1">
    <source>
        <dbReference type="SAM" id="Phobius"/>
    </source>
</evidence>
<dbReference type="EMBL" id="JAATJJ010000002">
    <property type="protein sequence ID" value="NJB72635.1"/>
    <property type="molecule type" value="Genomic_DNA"/>
</dbReference>
<keyword evidence="1" id="KW-0812">Transmembrane</keyword>
<name>A0A846R3U1_9FLAO</name>
<evidence type="ECO:0008006" key="4">
    <source>
        <dbReference type="Google" id="ProtNLM"/>
    </source>
</evidence>
<dbReference type="RefSeq" id="WP_167965860.1">
    <property type="nucleotide sequence ID" value="NZ_JAATJJ010000002.1"/>
</dbReference>
<comment type="caution">
    <text evidence="2">The sequence shown here is derived from an EMBL/GenBank/DDBJ whole genome shotgun (WGS) entry which is preliminary data.</text>
</comment>
<feature type="transmembrane region" description="Helical" evidence="1">
    <location>
        <begin position="46"/>
        <end position="69"/>
    </location>
</feature>
<keyword evidence="3" id="KW-1185">Reference proteome</keyword>
<feature type="transmembrane region" description="Helical" evidence="1">
    <location>
        <begin position="81"/>
        <end position="106"/>
    </location>
</feature>
<protein>
    <recommendedName>
        <fullName evidence="4">DUF2938 family protein</fullName>
    </recommendedName>
</protein>
<reference evidence="2 3" key="1">
    <citation type="submission" date="2020-03" db="EMBL/GenBank/DDBJ databases">
        <title>Genomic Encyclopedia of Type Strains, Phase IV (KMG-IV): sequencing the most valuable type-strain genomes for metagenomic binning, comparative biology and taxonomic classification.</title>
        <authorList>
            <person name="Goeker M."/>
        </authorList>
    </citation>
    <scope>NUCLEOTIDE SEQUENCE [LARGE SCALE GENOMIC DNA]</scope>
    <source>
        <strain evidence="2 3">DSM 29762</strain>
    </source>
</reference>
<evidence type="ECO:0000313" key="2">
    <source>
        <dbReference type="EMBL" id="NJB72635.1"/>
    </source>
</evidence>
<dbReference type="AlphaFoldDB" id="A0A846R3U1"/>
<gene>
    <name evidence="2" type="ORF">GGR42_003126</name>
</gene>
<feature type="transmembrane region" description="Helical" evidence="1">
    <location>
        <begin position="112"/>
        <end position="133"/>
    </location>
</feature>
<keyword evidence="1" id="KW-1133">Transmembrane helix</keyword>
<organism evidence="2 3">
    <name type="scientific">Saonia flava</name>
    <dbReference type="NCBI Taxonomy" id="523696"/>
    <lineage>
        <taxon>Bacteria</taxon>
        <taxon>Pseudomonadati</taxon>
        <taxon>Bacteroidota</taxon>
        <taxon>Flavobacteriia</taxon>
        <taxon>Flavobacteriales</taxon>
        <taxon>Flavobacteriaceae</taxon>
        <taxon>Saonia</taxon>
    </lineage>
</organism>
<keyword evidence="1" id="KW-0472">Membrane</keyword>